<dbReference type="RefSeq" id="WP_278012780.1">
    <property type="nucleotide sequence ID" value="NZ_CP121208.1"/>
</dbReference>
<protein>
    <submittedName>
        <fullName evidence="8">AI-2E family transporter</fullName>
    </submittedName>
</protein>
<feature type="transmembrane region" description="Helical" evidence="7">
    <location>
        <begin position="54"/>
        <end position="73"/>
    </location>
</feature>
<dbReference type="PANTHER" id="PTHR21716:SF64">
    <property type="entry name" value="AI-2 TRANSPORT PROTEIN TQSA"/>
    <property type="match status" value="1"/>
</dbReference>
<keyword evidence="9" id="KW-1185">Reference proteome</keyword>
<evidence type="ECO:0000256" key="4">
    <source>
        <dbReference type="ARBA" id="ARBA00022989"/>
    </source>
</evidence>
<comment type="subcellular location">
    <subcellularLocation>
        <location evidence="1">Membrane</location>
        <topology evidence="1">Multi-pass membrane protein</topology>
    </subcellularLocation>
</comment>
<evidence type="ECO:0000256" key="5">
    <source>
        <dbReference type="ARBA" id="ARBA00023136"/>
    </source>
</evidence>
<dbReference type="Proteomes" id="UP001215216">
    <property type="component" value="Chromosome"/>
</dbReference>
<feature type="transmembrane region" description="Helical" evidence="7">
    <location>
        <begin position="308"/>
        <end position="326"/>
    </location>
</feature>
<feature type="transmembrane region" description="Helical" evidence="7">
    <location>
        <begin position="79"/>
        <end position="96"/>
    </location>
</feature>
<dbReference type="PANTHER" id="PTHR21716">
    <property type="entry name" value="TRANSMEMBRANE PROTEIN"/>
    <property type="match status" value="1"/>
</dbReference>
<evidence type="ECO:0000313" key="9">
    <source>
        <dbReference type="Proteomes" id="UP001215216"/>
    </source>
</evidence>
<accession>A0ABY8G0Q6</accession>
<sequence>MENETPLAPERASDSDVEPQAQHVQPDAESSQPAHDDHNAGIDSEEVIQASGKINGIVILAVLALLVIVGAGLSAIQNVFGPVFLAFTIVLAFRPIGQWLMKKGWPSWLAATAMIITVVGFILIVVGITVLSLMPLPATLMKYSDNFENIVQTVLQFAQDKGIETQDFSVYLNQLNFNSVVGWAWSLFDYVSSVGGLIMIVVVALFFITVDTMVLGSRNTIMRMTHSHLASALGSFERRVRQYWIISTVFGLIVAVIDAIGMQMLGVPLAWTWGVWAFITNYIPNVGFFVGVVPPMLMALLDQGWQSMMWVAVLYVVSNVVIQTFIQPKFTGDRVGLSTTVTFISLTIWTVIVGWLGSILAVPLTLFFKALLVDSDPRSRWVDAFLISEDDAKTRRREGFYDIDAEVEDEFVEFRNPFVGFSNEDTGEGQKKNHRRLSGLTGQLKVPRRHTNNDK</sequence>
<dbReference type="Pfam" id="PF01594">
    <property type="entry name" value="AI-2E_transport"/>
    <property type="match status" value="1"/>
</dbReference>
<keyword evidence="4 7" id="KW-1133">Transmembrane helix</keyword>
<feature type="transmembrane region" description="Helical" evidence="7">
    <location>
        <begin position="346"/>
        <end position="372"/>
    </location>
</feature>
<organism evidence="8 9">
    <name type="scientific">Arcanobacterium canis</name>
    <dbReference type="NCBI Taxonomy" id="999183"/>
    <lineage>
        <taxon>Bacteria</taxon>
        <taxon>Bacillati</taxon>
        <taxon>Actinomycetota</taxon>
        <taxon>Actinomycetes</taxon>
        <taxon>Actinomycetales</taxon>
        <taxon>Actinomycetaceae</taxon>
        <taxon>Arcanobacterium</taxon>
    </lineage>
</organism>
<keyword evidence="5 7" id="KW-0472">Membrane</keyword>
<comment type="similarity">
    <text evidence="2">Belongs to the autoinducer-2 exporter (AI-2E) (TC 2.A.86) family.</text>
</comment>
<feature type="region of interest" description="Disordered" evidence="6">
    <location>
        <begin position="1"/>
        <end position="39"/>
    </location>
</feature>
<evidence type="ECO:0000256" key="2">
    <source>
        <dbReference type="ARBA" id="ARBA00009773"/>
    </source>
</evidence>
<evidence type="ECO:0000256" key="3">
    <source>
        <dbReference type="ARBA" id="ARBA00022692"/>
    </source>
</evidence>
<gene>
    <name evidence="8" type="ORF">P7079_08360</name>
</gene>
<evidence type="ECO:0000313" key="8">
    <source>
        <dbReference type="EMBL" id="WFM83385.1"/>
    </source>
</evidence>
<name>A0ABY8G0Q6_9ACTO</name>
<feature type="transmembrane region" description="Helical" evidence="7">
    <location>
        <begin position="108"/>
        <end position="134"/>
    </location>
</feature>
<keyword evidence="3 7" id="KW-0812">Transmembrane</keyword>
<feature type="transmembrane region" description="Helical" evidence="7">
    <location>
        <begin position="243"/>
        <end position="262"/>
    </location>
</feature>
<evidence type="ECO:0000256" key="6">
    <source>
        <dbReference type="SAM" id="MobiDB-lite"/>
    </source>
</evidence>
<proteinExistence type="inferred from homology"/>
<dbReference type="InterPro" id="IPR002549">
    <property type="entry name" value="AI-2E-like"/>
</dbReference>
<reference evidence="8 9" key="1">
    <citation type="submission" date="2023-03" db="EMBL/GenBank/DDBJ databases">
        <title>Complete genome of Arcanobacterium canis strain DSM 25104 isolated in 2010 from a canine otitis externa in Germany.</title>
        <authorList>
            <person name="Borowiak M."/>
            <person name="Kreitlow A."/>
            <person name="Malorny B."/>
            <person name="Laemmler C."/>
            <person name="Prenger-Berninghoff E."/>
            <person name="Ploetz M."/>
            <person name="Abdulmawjood A."/>
        </authorList>
    </citation>
    <scope>NUCLEOTIDE SEQUENCE [LARGE SCALE GENOMIC DNA]</scope>
    <source>
        <strain evidence="8 9">DSM 25104</strain>
    </source>
</reference>
<feature type="transmembrane region" description="Helical" evidence="7">
    <location>
        <begin position="190"/>
        <end position="214"/>
    </location>
</feature>
<dbReference type="EMBL" id="CP121208">
    <property type="protein sequence ID" value="WFM83385.1"/>
    <property type="molecule type" value="Genomic_DNA"/>
</dbReference>
<evidence type="ECO:0000256" key="7">
    <source>
        <dbReference type="SAM" id="Phobius"/>
    </source>
</evidence>
<evidence type="ECO:0000256" key="1">
    <source>
        <dbReference type="ARBA" id="ARBA00004141"/>
    </source>
</evidence>